<accession>A0A284VTZ4</accession>
<dbReference type="AlphaFoldDB" id="A0A284VTZ4"/>
<gene>
    <name evidence="1" type="ORF">MNV_800009</name>
</gene>
<proteinExistence type="predicted"/>
<organism evidence="1 2">
    <name type="scientific">Candidatus Methanoperedens nitratireducens</name>
    <dbReference type="NCBI Taxonomy" id="1392998"/>
    <lineage>
        <taxon>Archaea</taxon>
        <taxon>Methanobacteriati</taxon>
        <taxon>Methanobacteriota</taxon>
        <taxon>Stenosarchaea group</taxon>
        <taxon>Methanomicrobia</taxon>
        <taxon>Methanosarcinales</taxon>
        <taxon>ANME-2 cluster</taxon>
        <taxon>Candidatus Methanoperedentaceae</taxon>
        <taxon>Candidatus Methanoperedens</taxon>
    </lineage>
</organism>
<protein>
    <submittedName>
        <fullName evidence="1">Uncharacterized protein</fullName>
    </submittedName>
</protein>
<evidence type="ECO:0000313" key="2">
    <source>
        <dbReference type="Proteomes" id="UP000218615"/>
    </source>
</evidence>
<sequence>MRFLLLFDTYINFCCHSYMTTTIKIDFWRLKQKTAYASIKNAFLIIVVL</sequence>
<dbReference type="EMBL" id="FZMP01000230">
    <property type="protein sequence ID" value="SNQ62658.1"/>
    <property type="molecule type" value="Genomic_DNA"/>
</dbReference>
<name>A0A284VTZ4_9EURY</name>
<evidence type="ECO:0000313" key="1">
    <source>
        <dbReference type="EMBL" id="SNQ62658.1"/>
    </source>
</evidence>
<reference evidence="2" key="1">
    <citation type="submission" date="2017-06" db="EMBL/GenBank/DDBJ databases">
        <authorList>
            <person name="Cremers G."/>
        </authorList>
    </citation>
    <scope>NUCLEOTIDE SEQUENCE [LARGE SCALE GENOMIC DNA]</scope>
</reference>
<dbReference type="Proteomes" id="UP000218615">
    <property type="component" value="Unassembled WGS sequence"/>
</dbReference>
<keyword evidence="2" id="KW-1185">Reference proteome</keyword>